<dbReference type="SMART" id="SM00054">
    <property type="entry name" value="EFh"/>
    <property type="match status" value="2"/>
</dbReference>
<accession>A0A8S1XGS9</accession>
<dbReference type="GO" id="GO:0005509">
    <property type="term" value="F:calcium ion binding"/>
    <property type="evidence" value="ECO:0007669"/>
    <property type="project" value="InterPro"/>
</dbReference>
<dbReference type="Pfam" id="PF13499">
    <property type="entry name" value="EF-hand_7"/>
    <property type="match status" value="1"/>
</dbReference>
<dbReference type="AlphaFoldDB" id="A0A8S1XGS9"/>
<keyword evidence="5" id="KW-1185">Reference proteome</keyword>
<keyword evidence="2" id="KW-0106">Calcium</keyword>
<dbReference type="PANTHER" id="PTHR23050">
    <property type="entry name" value="CALCIUM BINDING PROTEIN"/>
    <property type="match status" value="1"/>
</dbReference>
<organism evidence="4 5">
    <name type="scientific">Paramecium octaurelia</name>
    <dbReference type="NCBI Taxonomy" id="43137"/>
    <lineage>
        <taxon>Eukaryota</taxon>
        <taxon>Sar</taxon>
        <taxon>Alveolata</taxon>
        <taxon>Ciliophora</taxon>
        <taxon>Intramacronucleata</taxon>
        <taxon>Oligohymenophorea</taxon>
        <taxon>Peniculida</taxon>
        <taxon>Parameciidae</taxon>
        <taxon>Paramecium</taxon>
    </lineage>
</organism>
<evidence type="ECO:0000313" key="4">
    <source>
        <dbReference type="EMBL" id="CAD8200201.1"/>
    </source>
</evidence>
<feature type="domain" description="EF-hand" evidence="3">
    <location>
        <begin position="3"/>
        <end position="38"/>
    </location>
</feature>
<evidence type="ECO:0000256" key="1">
    <source>
        <dbReference type="ARBA" id="ARBA00022737"/>
    </source>
</evidence>
<reference evidence="4" key="1">
    <citation type="submission" date="2021-01" db="EMBL/GenBank/DDBJ databases">
        <authorList>
            <consortium name="Genoscope - CEA"/>
            <person name="William W."/>
        </authorList>
    </citation>
    <scope>NUCLEOTIDE SEQUENCE</scope>
</reference>
<comment type="caution">
    <text evidence="4">The sequence shown here is derived from an EMBL/GenBank/DDBJ whole genome shotgun (WGS) entry which is preliminary data.</text>
</comment>
<dbReference type="InterPro" id="IPR050145">
    <property type="entry name" value="Centrin_CML-like"/>
</dbReference>
<dbReference type="InterPro" id="IPR002048">
    <property type="entry name" value="EF_hand_dom"/>
</dbReference>
<dbReference type="OrthoDB" id="293868at2759"/>
<protein>
    <recommendedName>
        <fullName evidence="3">EF-hand domain-containing protein</fullName>
    </recommendedName>
</protein>
<name>A0A8S1XGS9_PAROT</name>
<dbReference type="OMA" id="FTMINNA"/>
<proteinExistence type="predicted"/>
<dbReference type="PROSITE" id="PS50222">
    <property type="entry name" value="EF_HAND_2"/>
    <property type="match status" value="2"/>
</dbReference>
<evidence type="ECO:0000313" key="5">
    <source>
        <dbReference type="Proteomes" id="UP000683925"/>
    </source>
</evidence>
<dbReference type="EMBL" id="CAJJDP010000121">
    <property type="protein sequence ID" value="CAD8200201.1"/>
    <property type="molecule type" value="Genomic_DNA"/>
</dbReference>
<dbReference type="PROSITE" id="PS00018">
    <property type="entry name" value="EF_HAND_1"/>
    <property type="match status" value="2"/>
</dbReference>
<feature type="domain" description="EF-hand" evidence="3">
    <location>
        <begin position="39"/>
        <end position="74"/>
    </location>
</feature>
<evidence type="ECO:0000259" key="3">
    <source>
        <dbReference type="PROSITE" id="PS50222"/>
    </source>
</evidence>
<gene>
    <name evidence="4" type="ORF">POCTA_138.1.T1210110</name>
</gene>
<dbReference type="FunFam" id="1.10.238.10:FF:000003">
    <property type="entry name" value="Calmodulin A"/>
    <property type="match status" value="1"/>
</dbReference>
<evidence type="ECO:0000256" key="2">
    <source>
        <dbReference type="ARBA" id="ARBA00022837"/>
    </source>
</evidence>
<sequence>MDQTKEQIQEYFNAFDKDGSGFIDKEEIKELAKNVGLDWSDHKLEKIISALDTNGDGKISFEEFYEYFLYGEQKDMDKLMEMKFQHIKNVKTLQKQISQDYAHILNKNKEEGKQQYSVSLNVGDKSNLIYSVELALRIGEENVNFSESLLKFFEKLDDNTIQLVIRYQCYNPEAVKEKFEELFEGLIEVGLNMLPPQIYEYFMLFRNDLKIEYAMPPEELLIRIYLDNQIIDQLFLVYRQLSGMFIQEDTSILARLKIQTVEKLGGSDADLLNKFGRGLQADFDVTTSSYLVEYARQIYSTLLEKYHGTQKMKLLEHLTPFTMINNARLKFHFETFQDFVEELASPFLYHFQSQMMINAVKKKTDNDYAERIEQLPFANSLTELLKSEKRGPIDFSLISKEASITLTDASKVV</sequence>
<dbReference type="InterPro" id="IPR018247">
    <property type="entry name" value="EF_Hand_1_Ca_BS"/>
</dbReference>
<dbReference type="CDD" id="cd00051">
    <property type="entry name" value="EFh"/>
    <property type="match status" value="1"/>
</dbReference>
<dbReference type="Proteomes" id="UP000683925">
    <property type="component" value="Unassembled WGS sequence"/>
</dbReference>
<keyword evidence="1" id="KW-0677">Repeat</keyword>